<dbReference type="OrthoDB" id="2434038at2759"/>
<gene>
    <name evidence="2" type="ORF">BGZ99_003546</name>
</gene>
<organism evidence="2 3">
    <name type="scientific">Dissophora globulifera</name>
    <dbReference type="NCBI Taxonomy" id="979702"/>
    <lineage>
        <taxon>Eukaryota</taxon>
        <taxon>Fungi</taxon>
        <taxon>Fungi incertae sedis</taxon>
        <taxon>Mucoromycota</taxon>
        <taxon>Mortierellomycotina</taxon>
        <taxon>Mortierellomycetes</taxon>
        <taxon>Mortierellales</taxon>
        <taxon>Mortierellaceae</taxon>
        <taxon>Dissophora</taxon>
    </lineage>
</organism>
<dbReference type="EMBL" id="JAAAIP010002223">
    <property type="protein sequence ID" value="KAG0301164.1"/>
    <property type="molecule type" value="Genomic_DNA"/>
</dbReference>
<comment type="caution">
    <text evidence="2">The sequence shown here is derived from an EMBL/GenBank/DDBJ whole genome shotgun (WGS) entry which is preliminary data.</text>
</comment>
<keyword evidence="3" id="KW-1185">Reference proteome</keyword>
<sequence length="196" mass="22672">MPQDKNPKVGKQRRHRQKKKRGSRGSRKRGSGKGRKKSACRVGRERYINLAANQKAVARPTLQHRRWLEKQKAVNLRTPEGLEPLFIGKIESSLPHLRGAMANFGDHVRKHSENRIHLDKFYNRQTYKKHQYMAKKARQEEFHRLADSLLRMVGGSIGERRKEDDMVVIGIGLGQFASRSRLSSLNGTFESFFVQK</sequence>
<name>A0A9P6QYR6_9FUNG</name>
<feature type="non-terminal residue" evidence="2">
    <location>
        <position position="196"/>
    </location>
</feature>
<feature type="region of interest" description="Disordered" evidence="1">
    <location>
        <begin position="1"/>
        <end position="41"/>
    </location>
</feature>
<evidence type="ECO:0000313" key="2">
    <source>
        <dbReference type="EMBL" id="KAG0301164.1"/>
    </source>
</evidence>
<dbReference type="AlphaFoldDB" id="A0A9P6QYR6"/>
<evidence type="ECO:0000256" key="1">
    <source>
        <dbReference type="SAM" id="MobiDB-lite"/>
    </source>
</evidence>
<proteinExistence type="predicted"/>
<protein>
    <submittedName>
        <fullName evidence="2">Uncharacterized protein</fullName>
    </submittedName>
</protein>
<evidence type="ECO:0000313" key="3">
    <source>
        <dbReference type="Proteomes" id="UP000738325"/>
    </source>
</evidence>
<feature type="compositionally biased region" description="Basic residues" evidence="1">
    <location>
        <begin position="8"/>
        <end position="39"/>
    </location>
</feature>
<reference evidence="2" key="1">
    <citation type="journal article" date="2020" name="Fungal Divers.">
        <title>Resolving the Mortierellaceae phylogeny through synthesis of multi-gene phylogenetics and phylogenomics.</title>
        <authorList>
            <person name="Vandepol N."/>
            <person name="Liber J."/>
            <person name="Desiro A."/>
            <person name="Na H."/>
            <person name="Kennedy M."/>
            <person name="Barry K."/>
            <person name="Grigoriev I.V."/>
            <person name="Miller A.N."/>
            <person name="O'Donnell K."/>
            <person name="Stajich J.E."/>
            <person name="Bonito G."/>
        </authorList>
    </citation>
    <scope>NUCLEOTIDE SEQUENCE</scope>
    <source>
        <strain evidence="2">REB-010B</strain>
    </source>
</reference>
<dbReference type="Proteomes" id="UP000738325">
    <property type="component" value="Unassembled WGS sequence"/>
</dbReference>
<accession>A0A9P6QYR6</accession>